<dbReference type="OMA" id="ISGWKTM"/>
<gene>
    <name evidence="2" type="ORF">PGRI_062410</name>
</gene>
<comment type="caution">
    <text evidence="2">The sequence shown here is derived from an EMBL/GenBank/DDBJ whole genome shotgun (WGS) entry which is preliminary data.</text>
</comment>
<dbReference type="STRING" id="5078.A0A135LMU8"/>
<keyword evidence="3" id="KW-1185">Reference proteome</keyword>
<protein>
    <recommendedName>
        <fullName evidence="4">SH3b domain-containing protein</fullName>
    </recommendedName>
</protein>
<evidence type="ECO:0000256" key="1">
    <source>
        <dbReference type="SAM" id="SignalP"/>
    </source>
</evidence>
<dbReference type="OrthoDB" id="2251794at2759"/>
<dbReference type="EMBL" id="LHQR01000048">
    <property type="protein sequence ID" value="KXG50274.1"/>
    <property type="molecule type" value="Genomic_DNA"/>
</dbReference>
<reference evidence="2 3" key="1">
    <citation type="journal article" date="2016" name="BMC Genomics">
        <title>Genome sequencing and secondary metabolism of the postharvest pathogen Penicillium griseofulvum.</title>
        <authorList>
            <person name="Banani H."/>
            <person name="Marcet-Houben M."/>
            <person name="Ballester A.R."/>
            <person name="Abbruscato P."/>
            <person name="Gonzalez-Candelas L."/>
            <person name="Gabaldon T."/>
            <person name="Spadaro D."/>
        </authorList>
    </citation>
    <scope>NUCLEOTIDE SEQUENCE [LARGE SCALE GENOMIC DNA]</scope>
    <source>
        <strain evidence="2 3">PG3</strain>
    </source>
</reference>
<evidence type="ECO:0008006" key="4">
    <source>
        <dbReference type="Google" id="ProtNLM"/>
    </source>
</evidence>
<proteinExistence type="predicted"/>
<dbReference type="Gene3D" id="2.30.30.40">
    <property type="entry name" value="SH3 Domains"/>
    <property type="match status" value="1"/>
</dbReference>
<dbReference type="AlphaFoldDB" id="A0A135LMU8"/>
<dbReference type="Proteomes" id="UP000070168">
    <property type="component" value="Unassembled WGS sequence"/>
</dbReference>
<organism evidence="2 3">
    <name type="scientific">Penicillium patulum</name>
    <name type="common">Penicillium griseofulvum</name>
    <dbReference type="NCBI Taxonomy" id="5078"/>
    <lineage>
        <taxon>Eukaryota</taxon>
        <taxon>Fungi</taxon>
        <taxon>Dikarya</taxon>
        <taxon>Ascomycota</taxon>
        <taxon>Pezizomycotina</taxon>
        <taxon>Eurotiomycetes</taxon>
        <taxon>Eurotiomycetidae</taxon>
        <taxon>Eurotiales</taxon>
        <taxon>Aspergillaceae</taxon>
        <taxon>Penicillium</taxon>
    </lineage>
</organism>
<dbReference type="GeneID" id="63709255"/>
<evidence type="ECO:0000313" key="3">
    <source>
        <dbReference type="Proteomes" id="UP000070168"/>
    </source>
</evidence>
<accession>A0A135LMU8</accession>
<name>A0A135LMU8_PENPA</name>
<evidence type="ECO:0000313" key="2">
    <source>
        <dbReference type="EMBL" id="KXG50274.1"/>
    </source>
</evidence>
<feature type="signal peptide" evidence="1">
    <location>
        <begin position="1"/>
        <end position="20"/>
    </location>
</feature>
<dbReference type="RefSeq" id="XP_040648810.1">
    <property type="nucleotide sequence ID" value="XM_040793955.1"/>
</dbReference>
<sequence length="251" mass="26269">MMFTPVLALAFAALTPIVNAYPITGNTVNCRSGPGTSHSVVKSYKKGADVAITCQAPGTSVNGNEIWDKTSDGCYISDYYIRTGSSDYVTKKCGGGGDNDGGSGGGSGGKLPGLSSTQSKHAKDIIGEAKKEGLGRQGCLAGIATGLVESNLLIYANKKVPASLKYPHDAVGSDHDSVGIFQQRAMYYPDIAADMDAAKSAAQFFKEMKRVSGWKSMDVGKLCQKVQRSAYPSRYADRVGDAKKICAAGGL</sequence>
<feature type="chain" id="PRO_5007800673" description="SH3b domain-containing protein" evidence="1">
    <location>
        <begin position="21"/>
        <end position="251"/>
    </location>
</feature>
<keyword evidence="1" id="KW-0732">Signal</keyword>